<comment type="caution">
    <text evidence="1">The sequence shown here is derived from an EMBL/GenBank/DDBJ whole genome shotgun (WGS) entry which is preliminary data.</text>
</comment>
<protein>
    <recommendedName>
        <fullName evidence="3">SIR2-like domain-containing protein</fullName>
    </recommendedName>
</protein>
<gene>
    <name evidence="1" type="ORF">HKBW3S42_01487</name>
</gene>
<evidence type="ECO:0000313" key="1">
    <source>
        <dbReference type="EMBL" id="GFP33166.1"/>
    </source>
</evidence>
<organism evidence="1 2">
    <name type="scientific">Candidatus Hakubella thermalkaliphila</name>
    <dbReference type="NCBI Taxonomy" id="2754717"/>
    <lineage>
        <taxon>Bacteria</taxon>
        <taxon>Bacillati</taxon>
        <taxon>Actinomycetota</taxon>
        <taxon>Actinomycetota incertae sedis</taxon>
        <taxon>Candidatus Hakubellales</taxon>
        <taxon>Candidatus Hakubellaceae</taxon>
        <taxon>Candidatus Hakubella</taxon>
    </lineage>
</organism>
<evidence type="ECO:0008006" key="3">
    <source>
        <dbReference type="Google" id="ProtNLM"/>
    </source>
</evidence>
<reference evidence="1 2" key="1">
    <citation type="journal article" date="2020" name="Front. Microbiol.">
        <title>Single-cell genomics of novel Actinobacteria with the Wood-Ljungdahl pathway discovered in a serpentinizing system.</title>
        <authorList>
            <person name="Merino N."/>
            <person name="Kawai M."/>
            <person name="Boyd E.S."/>
            <person name="Colman D.R."/>
            <person name="McGlynn S.E."/>
            <person name="Nealson K.H."/>
            <person name="Kurokawa K."/>
            <person name="Hongoh Y."/>
        </authorList>
    </citation>
    <scope>NUCLEOTIDE SEQUENCE [LARGE SCALE GENOMIC DNA]</scope>
    <source>
        <strain evidence="1 2">S42</strain>
    </source>
</reference>
<dbReference type="Gene3D" id="3.40.50.1220">
    <property type="entry name" value="TPP-binding domain"/>
    <property type="match status" value="1"/>
</dbReference>
<dbReference type="SUPFAM" id="SSF52467">
    <property type="entry name" value="DHS-like NAD/FAD-binding domain"/>
    <property type="match status" value="1"/>
</dbReference>
<feature type="non-terminal residue" evidence="1">
    <location>
        <position position="1"/>
    </location>
</feature>
<name>A0A6V8PQ22_9ACTN</name>
<dbReference type="EMBL" id="BLSA01000304">
    <property type="protein sequence ID" value="GFP33166.1"/>
    <property type="molecule type" value="Genomic_DNA"/>
</dbReference>
<dbReference type="AlphaFoldDB" id="A0A6V8PQ22"/>
<sequence>SAQQLVERRNSESSKVAARPSLVVYPWWSPFEKTYAPDELHLGLCLAQKPLRNPVSETIRELVVFAGAGVSKGPPSNYPDFNQLANRVAQQAGGVLKRDRNEPIDHFLGKLKKQGPDVHTIVRQILSNPESRPTELHYDLLSLFRNPEDIRIVTTNFDCRSGSGAERSKTVTQLARVSASGRGSQKTRCRAIARHKIGLSTCRCR</sequence>
<dbReference type="InterPro" id="IPR029035">
    <property type="entry name" value="DHS-like_NAD/FAD-binding_dom"/>
</dbReference>
<evidence type="ECO:0000313" key="2">
    <source>
        <dbReference type="Proteomes" id="UP000568877"/>
    </source>
</evidence>
<dbReference type="Proteomes" id="UP000568877">
    <property type="component" value="Unassembled WGS sequence"/>
</dbReference>
<proteinExistence type="predicted"/>
<accession>A0A6V8PQ22</accession>